<accession>A0A2R5EKU5</accession>
<gene>
    <name evidence="2" type="ORF">PAT3040_01814</name>
</gene>
<evidence type="ECO:0000313" key="3">
    <source>
        <dbReference type="Proteomes" id="UP000245202"/>
    </source>
</evidence>
<evidence type="ECO:0000256" key="1">
    <source>
        <dbReference type="SAM" id="MobiDB-lite"/>
    </source>
</evidence>
<dbReference type="AlphaFoldDB" id="A0A2R5EKU5"/>
<name>A0A2R5EKU5_9BACL</name>
<reference evidence="2 3" key="1">
    <citation type="submission" date="2017-08" db="EMBL/GenBank/DDBJ databases">
        <title>Substantial Increase in Enzyme Production by Combined Drug-Resistance Mutations in Paenibacillus agaridevorans.</title>
        <authorList>
            <person name="Tanaka Y."/>
            <person name="Funane K."/>
            <person name="Hosaka T."/>
            <person name="Shiwa Y."/>
            <person name="Fujita N."/>
            <person name="Miyazaki T."/>
            <person name="Yoshikawa H."/>
            <person name="Murakami K."/>
            <person name="Kasahara K."/>
            <person name="Inaoka T."/>
            <person name="Hiraga Y."/>
            <person name="Ochi K."/>
        </authorList>
    </citation>
    <scope>NUCLEOTIDE SEQUENCE [LARGE SCALE GENOMIC DNA]</scope>
    <source>
        <strain evidence="2 3">T-3040</strain>
    </source>
</reference>
<comment type="caution">
    <text evidence="2">The sequence shown here is derived from an EMBL/GenBank/DDBJ whole genome shotgun (WGS) entry which is preliminary data.</text>
</comment>
<protein>
    <submittedName>
        <fullName evidence="2">Uncharacterized protein</fullName>
    </submittedName>
</protein>
<feature type="compositionally biased region" description="Basic and acidic residues" evidence="1">
    <location>
        <begin position="8"/>
        <end position="32"/>
    </location>
</feature>
<evidence type="ECO:0000313" key="2">
    <source>
        <dbReference type="EMBL" id="GBG07266.1"/>
    </source>
</evidence>
<dbReference type="EMBL" id="BDQX01000085">
    <property type="protein sequence ID" value="GBG07266.1"/>
    <property type="molecule type" value="Genomic_DNA"/>
</dbReference>
<organism evidence="2 3">
    <name type="scientific">Paenibacillus agaridevorans</name>
    <dbReference type="NCBI Taxonomy" id="171404"/>
    <lineage>
        <taxon>Bacteria</taxon>
        <taxon>Bacillati</taxon>
        <taxon>Bacillota</taxon>
        <taxon>Bacilli</taxon>
        <taxon>Bacillales</taxon>
        <taxon>Paenibacillaceae</taxon>
        <taxon>Paenibacillus</taxon>
    </lineage>
</organism>
<dbReference type="RefSeq" id="WP_181376517.1">
    <property type="nucleotide sequence ID" value="NZ_BDQX01000085.1"/>
</dbReference>
<keyword evidence="3" id="KW-1185">Reference proteome</keyword>
<dbReference type="Proteomes" id="UP000245202">
    <property type="component" value="Unassembled WGS sequence"/>
</dbReference>
<sequence length="53" mass="6288">MNEFEQSADNRHEQRDKRDNPDGIPTEKESLFDKFVSQRTVNSNPVEDRHVED</sequence>
<proteinExistence type="predicted"/>
<feature type="region of interest" description="Disordered" evidence="1">
    <location>
        <begin position="1"/>
        <end position="53"/>
    </location>
</feature>